<dbReference type="InterPro" id="IPR012337">
    <property type="entry name" value="RNaseH-like_sf"/>
</dbReference>
<dbReference type="Pfam" id="PF00665">
    <property type="entry name" value="rve"/>
    <property type="match status" value="1"/>
</dbReference>
<evidence type="ECO:0000313" key="3">
    <source>
        <dbReference type="EMBL" id="PVH23857.1"/>
    </source>
</evidence>
<dbReference type="OrthoDB" id="9815231at2"/>
<reference evidence="3 4" key="1">
    <citation type="submission" date="2018-04" db="EMBL/GenBank/DDBJ databases">
        <title>Sphingobacterium cortibacter sp. nov.</title>
        <authorList>
            <person name="Li Y."/>
        </authorList>
    </citation>
    <scope>NUCLEOTIDE SEQUENCE [LARGE SCALE GENOMIC DNA]</scope>
    <source>
        <strain evidence="3 4">2c-3</strain>
    </source>
</reference>
<sequence length="356" mass="42315">MIKKRKVRRTDCRNPDTASAARTSALKDSGTRNDDRYCTRKAWGRYQKKVWSQTVSKMKQDYPQVGIKTLCRLFGKTRHAWYDQLWRYRDIGVKEEVVLQHVRQIRQSLPRIGTRKLHHMIAPMLAEHRIQIGRDYLFDLMRDYGLDIRHRKRRVVTTDSRHWMHKYANLVKSLKIWRPEQLWVSDITYIRMNSGWAYLSLITDAYSRKIMGYCLHRTLAAQGCLEALRMALDQRVYHQDLIHHSDRGSQYCSKEYVQMLTNNRTAISMTENGDPYENALAERINGILKEEFNLHYSGLGFPETQRKIAECIQAYNHLRPHASCDYLTPEQAHLKTGTMNKRWKHKKENKRQYELV</sequence>
<dbReference type="InterPro" id="IPR048020">
    <property type="entry name" value="Transpos_IS3"/>
</dbReference>
<dbReference type="SUPFAM" id="SSF53098">
    <property type="entry name" value="Ribonuclease H-like"/>
    <property type="match status" value="1"/>
</dbReference>
<evidence type="ECO:0000313" key="4">
    <source>
        <dbReference type="Proteomes" id="UP000245627"/>
    </source>
</evidence>
<gene>
    <name evidence="3" type="ORF">DC487_17115</name>
</gene>
<dbReference type="AlphaFoldDB" id="A0A2T8HEJ8"/>
<proteinExistence type="predicted"/>
<feature type="domain" description="Integrase catalytic" evidence="2">
    <location>
        <begin position="175"/>
        <end position="337"/>
    </location>
</feature>
<evidence type="ECO:0000259" key="2">
    <source>
        <dbReference type="PROSITE" id="PS50994"/>
    </source>
</evidence>
<evidence type="ECO:0000256" key="1">
    <source>
        <dbReference type="SAM" id="MobiDB-lite"/>
    </source>
</evidence>
<keyword evidence="4" id="KW-1185">Reference proteome</keyword>
<dbReference type="EMBL" id="QDKG01000012">
    <property type="protein sequence ID" value="PVH23857.1"/>
    <property type="molecule type" value="Genomic_DNA"/>
</dbReference>
<dbReference type="GO" id="GO:0003676">
    <property type="term" value="F:nucleic acid binding"/>
    <property type="evidence" value="ECO:0007669"/>
    <property type="project" value="InterPro"/>
</dbReference>
<dbReference type="PANTHER" id="PTHR46889:SF5">
    <property type="entry name" value="INTEGRASE PROTEIN"/>
    <property type="match status" value="1"/>
</dbReference>
<dbReference type="NCBIfam" id="NF033516">
    <property type="entry name" value="transpos_IS3"/>
    <property type="match status" value="1"/>
</dbReference>
<dbReference type="Gene3D" id="3.30.420.10">
    <property type="entry name" value="Ribonuclease H-like superfamily/Ribonuclease H"/>
    <property type="match status" value="1"/>
</dbReference>
<dbReference type="PANTHER" id="PTHR46889">
    <property type="entry name" value="TRANSPOSASE INSF FOR INSERTION SEQUENCE IS3B-RELATED"/>
    <property type="match status" value="1"/>
</dbReference>
<dbReference type="InterPro" id="IPR050900">
    <property type="entry name" value="Transposase_IS3/IS150/IS904"/>
</dbReference>
<protein>
    <submittedName>
        <fullName evidence="3">IS3 family transposase</fullName>
    </submittedName>
</protein>
<feature type="region of interest" description="Disordered" evidence="1">
    <location>
        <begin position="1"/>
        <end position="32"/>
    </location>
</feature>
<organism evidence="3 4">
    <name type="scientific">Sphingobacterium corticibacter</name>
    <dbReference type="NCBI Taxonomy" id="2171749"/>
    <lineage>
        <taxon>Bacteria</taxon>
        <taxon>Pseudomonadati</taxon>
        <taxon>Bacteroidota</taxon>
        <taxon>Sphingobacteriia</taxon>
        <taxon>Sphingobacteriales</taxon>
        <taxon>Sphingobacteriaceae</taxon>
        <taxon>Sphingobacterium</taxon>
    </lineage>
</organism>
<name>A0A2T8HEJ8_9SPHI</name>
<accession>A0A2T8HEJ8</accession>
<dbReference type="PROSITE" id="PS50994">
    <property type="entry name" value="INTEGRASE"/>
    <property type="match status" value="1"/>
</dbReference>
<dbReference type="InterPro" id="IPR001584">
    <property type="entry name" value="Integrase_cat-core"/>
</dbReference>
<dbReference type="GO" id="GO:0015074">
    <property type="term" value="P:DNA integration"/>
    <property type="evidence" value="ECO:0007669"/>
    <property type="project" value="InterPro"/>
</dbReference>
<comment type="caution">
    <text evidence="3">The sequence shown here is derived from an EMBL/GenBank/DDBJ whole genome shotgun (WGS) entry which is preliminary data.</text>
</comment>
<dbReference type="Proteomes" id="UP000245627">
    <property type="component" value="Unassembled WGS sequence"/>
</dbReference>
<dbReference type="InterPro" id="IPR036397">
    <property type="entry name" value="RNaseH_sf"/>
</dbReference>